<dbReference type="PROSITE" id="PS00028">
    <property type="entry name" value="ZINC_FINGER_C2H2_1"/>
    <property type="match status" value="1"/>
</dbReference>
<dbReference type="InParanoid" id="F2U770"/>
<feature type="compositionally biased region" description="Low complexity" evidence="2">
    <location>
        <begin position="657"/>
        <end position="667"/>
    </location>
</feature>
<proteinExistence type="predicted"/>
<dbReference type="PROSITE" id="PS50157">
    <property type="entry name" value="ZINC_FINGER_C2H2_2"/>
    <property type="match status" value="1"/>
</dbReference>
<feature type="compositionally biased region" description="Basic and acidic residues" evidence="2">
    <location>
        <begin position="100"/>
        <end position="109"/>
    </location>
</feature>
<dbReference type="GO" id="GO:0008270">
    <property type="term" value="F:zinc ion binding"/>
    <property type="evidence" value="ECO:0007669"/>
    <property type="project" value="UniProtKB-KW"/>
</dbReference>
<feature type="domain" description="C2H2-type" evidence="3">
    <location>
        <begin position="544"/>
        <end position="573"/>
    </location>
</feature>
<keyword evidence="5" id="KW-1185">Reference proteome</keyword>
<keyword evidence="1" id="KW-0479">Metal-binding</keyword>
<dbReference type="EMBL" id="GL832963">
    <property type="protein sequence ID" value="EGD83287.1"/>
    <property type="molecule type" value="Genomic_DNA"/>
</dbReference>
<feature type="region of interest" description="Disordered" evidence="2">
    <location>
        <begin position="229"/>
        <end position="347"/>
    </location>
</feature>
<feature type="compositionally biased region" description="Low complexity" evidence="2">
    <location>
        <begin position="430"/>
        <end position="442"/>
    </location>
</feature>
<dbReference type="InterPro" id="IPR013087">
    <property type="entry name" value="Znf_C2H2_type"/>
</dbReference>
<evidence type="ECO:0000259" key="3">
    <source>
        <dbReference type="PROSITE" id="PS50157"/>
    </source>
</evidence>
<dbReference type="AlphaFoldDB" id="F2U770"/>
<feature type="compositionally biased region" description="Polar residues" evidence="2">
    <location>
        <begin position="413"/>
        <end position="429"/>
    </location>
</feature>
<feature type="compositionally biased region" description="Low complexity" evidence="2">
    <location>
        <begin position="465"/>
        <end position="487"/>
    </location>
</feature>
<reference evidence="4" key="1">
    <citation type="submission" date="2009-08" db="EMBL/GenBank/DDBJ databases">
        <title>Annotation of Salpingoeca rosetta.</title>
        <authorList>
            <consortium name="The Broad Institute Genome Sequencing Platform"/>
            <person name="Russ C."/>
            <person name="Cuomo C."/>
            <person name="Burger G."/>
            <person name="Gray M.W."/>
            <person name="Holland P.W.H."/>
            <person name="King N."/>
            <person name="Lang F.B.F."/>
            <person name="Roger A.J."/>
            <person name="Ruiz-Trillo I."/>
            <person name="Young S.K."/>
            <person name="Zeng Q."/>
            <person name="Gargeya S."/>
            <person name="Alvarado L."/>
            <person name="Berlin A."/>
            <person name="Chapman S.B."/>
            <person name="Chen Z."/>
            <person name="Freedman E."/>
            <person name="Gellesch M."/>
            <person name="Goldberg J."/>
            <person name="Griggs A."/>
            <person name="Gujja S."/>
            <person name="Heilman E."/>
            <person name="Heiman D."/>
            <person name="Howarth C."/>
            <person name="Mehta T."/>
            <person name="Neiman D."/>
            <person name="Pearson M."/>
            <person name="Roberts A."/>
            <person name="Saif S."/>
            <person name="Shea T."/>
            <person name="Shenoy N."/>
            <person name="Sisk P."/>
            <person name="Stolte C."/>
            <person name="Sykes S."/>
            <person name="White J."/>
            <person name="Yandava C."/>
            <person name="Haas B."/>
            <person name="Nusbaum C."/>
            <person name="Birren B."/>
        </authorList>
    </citation>
    <scope>NUCLEOTIDE SEQUENCE [LARGE SCALE GENOMIC DNA]</scope>
    <source>
        <strain evidence="4">ATCC 50818</strain>
    </source>
</reference>
<feature type="compositionally biased region" description="Low complexity" evidence="2">
    <location>
        <begin position="229"/>
        <end position="246"/>
    </location>
</feature>
<feature type="region of interest" description="Disordered" evidence="2">
    <location>
        <begin position="81"/>
        <end position="129"/>
    </location>
</feature>
<feature type="compositionally biased region" description="Low complexity" evidence="2">
    <location>
        <begin position="297"/>
        <end position="308"/>
    </location>
</feature>
<feature type="region of interest" description="Disordered" evidence="2">
    <location>
        <begin position="368"/>
        <end position="487"/>
    </location>
</feature>
<dbReference type="KEGG" id="sre:PTSG_03897"/>
<gene>
    <name evidence="4" type="ORF">PTSG_03897</name>
</gene>
<feature type="compositionally biased region" description="Basic and acidic residues" evidence="2">
    <location>
        <begin position="82"/>
        <end position="92"/>
    </location>
</feature>
<keyword evidence="1" id="KW-0863">Zinc-finger</keyword>
<accession>F2U770</accession>
<organism evidence="5">
    <name type="scientific">Salpingoeca rosetta (strain ATCC 50818 / BSB-021)</name>
    <dbReference type="NCBI Taxonomy" id="946362"/>
    <lineage>
        <taxon>Eukaryota</taxon>
        <taxon>Choanoflagellata</taxon>
        <taxon>Craspedida</taxon>
        <taxon>Salpingoecidae</taxon>
        <taxon>Salpingoeca</taxon>
    </lineage>
</organism>
<feature type="compositionally biased region" description="Polar residues" evidence="2">
    <location>
        <begin position="120"/>
        <end position="129"/>
    </location>
</feature>
<dbReference type="Proteomes" id="UP000007799">
    <property type="component" value="Unassembled WGS sequence"/>
</dbReference>
<name>F2U770_SALR5</name>
<keyword evidence="1" id="KW-0862">Zinc</keyword>
<evidence type="ECO:0000256" key="1">
    <source>
        <dbReference type="PROSITE-ProRule" id="PRU00042"/>
    </source>
</evidence>
<feature type="compositionally biased region" description="Low complexity" evidence="2">
    <location>
        <begin position="385"/>
        <end position="403"/>
    </location>
</feature>
<feature type="region of interest" description="Disordered" evidence="2">
    <location>
        <begin position="642"/>
        <end position="716"/>
    </location>
</feature>
<evidence type="ECO:0000313" key="4">
    <source>
        <dbReference type="EMBL" id="EGD83287.1"/>
    </source>
</evidence>
<sequence>MSSAHTRLSFRQSIEAFLCAGIEDAGSNGHTRSSLDSDSCDEIALAARALSTVQQLSEGKLHIPTAGSITAALFDVIEDEDKSTHEQLHDQEQQQQQKQQNEREQEQEHVSIPSAPRHPVSTSAPYASTQDQHWITTAITSTSEAASTTSTSPSSAEVPSLNLAELSGFSASQLQEVSGRHVPGSFEVGGKFYVIKGTLTSHEELSAYRQSKSAMTATTSTITSPALAAATTTTNGSSTSTSTSTSVKSEVDVSFVASASPSHSTETKGPVNNTDLQDPRLAILRRAGRPVPGRANTTRSSATSTSTSAPPPSAGTGTKKRRSSSKTAPVPRELRGLQFENPGRRSACPAVDDEWVCRCTTVNRGDIICSACNSPRPRTTRRSRTPSTSASSSSSSSAAATEPAARKPGADGSSDSQGKPSTQRSKQAMTTATPTAAPTTTTSCSSANDESGPARGTRAVKTEPTASASKAAATATSATTTTSNANKGDAKYANQVACISCRRVFTHLQRHLSRSSKCQLALRRRDAAVVRHRQNAGRHNTNLTSCVLCGEAFASTGDLQVHLKGPDHLRRAAGVLTAGVDGSDLFGAPAPRPLGDTEPEAFNTAIDFGRSASKLWFEFTRGLHVSGGADEADDEAVTHARTSTAAVAHDASEDPALHTQQPLQQHHPGSHTAAAATDNHLSKRRKVAGNEEATSPPSPPVAPADASVSTTTAPLQQQQQEELYGVAAPCAGAGVNQKISFLCRVLTAAFAPTAGDGGDDGDAHHHHGNVEDVIHLLQREDTQAAQQSADLQVLRQRVQQRQLALVQTLASLNA</sequence>
<protein>
    <recommendedName>
        <fullName evidence="3">C2H2-type domain-containing protein</fullName>
    </recommendedName>
</protein>
<evidence type="ECO:0000256" key="2">
    <source>
        <dbReference type="SAM" id="MobiDB-lite"/>
    </source>
</evidence>
<evidence type="ECO:0000313" key="5">
    <source>
        <dbReference type="Proteomes" id="UP000007799"/>
    </source>
</evidence>
<dbReference type="RefSeq" id="XP_004994791.1">
    <property type="nucleotide sequence ID" value="XM_004994734.1"/>
</dbReference>
<dbReference type="GeneID" id="16075373"/>